<dbReference type="Gene3D" id="3.30.2170.10">
    <property type="entry name" value="archaeoglobus fulgidus dsm 4304 superfamily"/>
    <property type="match status" value="1"/>
</dbReference>
<dbReference type="AlphaFoldDB" id="A0A7J7P396"/>
<dbReference type="EMBL" id="JACGCM010000309">
    <property type="protein sequence ID" value="KAF6173926.1"/>
    <property type="molecule type" value="Genomic_DNA"/>
</dbReference>
<evidence type="ECO:0000313" key="2">
    <source>
        <dbReference type="Proteomes" id="UP000541444"/>
    </source>
</evidence>
<reference evidence="1 2" key="1">
    <citation type="journal article" date="2020" name="IScience">
        <title>Genome Sequencing of the Endangered Kingdonia uniflora (Circaeasteraceae, Ranunculales) Reveals Potential Mechanisms of Evolutionary Specialization.</title>
        <authorList>
            <person name="Sun Y."/>
            <person name="Deng T."/>
            <person name="Zhang A."/>
            <person name="Moore M.J."/>
            <person name="Landis J.B."/>
            <person name="Lin N."/>
            <person name="Zhang H."/>
            <person name="Zhang X."/>
            <person name="Huang J."/>
            <person name="Zhang X."/>
            <person name="Sun H."/>
            <person name="Wang H."/>
        </authorList>
    </citation>
    <scope>NUCLEOTIDE SEQUENCE [LARGE SCALE GENOMIC DNA]</scope>
    <source>
        <strain evidence="1">TB1705</strain>
        <tissue evidence="1">Leaf</tissue>
    </source>
</reference>
<organism evidence="1 2">
    <name type="scientific">Kingdonia uniflora</name>
    <dbReference type="NCBI Taxonomy" id="39325"/>
    <lineage>
        <taxon>Eukaryota</taxon>
        <taxon>Viridiplantae</taxon>
        <taxon>Streptophyta</taxon>
        <taxon>Embryophyta</taxon>
        <taxon>Tracheophyta</taxon>
        <taxon>Spermatophyta</taxon>
        <taxon>Magnoliopsida</taxon>
        <taxon>Ranunculales</taxon>
        <taxon>Circaeasteraceae</taxon>
        <taxon>Kingdonia</taxon>
    </lineage>
</organism>
<name>A0A7J7P396_9MAGN</name>
<accession>A0A7J7P396</accession>
<comment type="caution">
    <text evidence="1">The sequence shown here is derived from an EMBL/GenBank/DDBJ whole genome shotgun (WGS) entry which is preliminary data.</text>
</comment>
<dbReference type="Proteomes" id="UP000541444">
    <property type="component" value="Unassembled WGS sequence"/>
</dbReference>
<sequence>MVDGNGLLHPIGKFFLLILAQRHRFLPTLLEFWLAYHLGVLADLPTIGIGKNCGRIGSTAADVTLIIHTSSAMPEVATSPASD</sequence>
<gene>
    <name evidence="1" type="ORF">GIB67_039877</name>
</gene>
<keyword evidence="2" id="KW-1185">Reference proteome</keyword>
<dbReference type="OrthoDB" id="20018at2759"/>
<evidence type="ECO:0000313" key="1">
    <source>
        <dbReference type="EMBL" id="KAF6173926.1"/>
    </source>
</evidence>
<proteinExistence type="predicted"/>
<protein>
    <submittedName>
        <fullName evidence="1">Uncharacterized protein</fullName>
    </submittedName>
</protein>